<dbReference type="EMBL" id="JAEKNR010000234">
    <property type="protein sequence ID" value="MBJ7601139.1"/>
    <property type="molecule type" value="Genomic_DNA"/>
</dbReference>
<feature type="domain" description="ER-bound oxygenase mpaB/mpaB'/Rubber oxygenase catalytic" evidence="2">
    <location>
        <begin position="20"/>
        <end position="237"/>
    </location>
</feature>
<dbReference type="Proteomes" id="UP000612893">
    <property type="component" value="Unassembled WGS sequence"/>
</dbReference>
<evidence type="ECO:0000313" key="4">
    <source>
        <dbReference type="Proteomes" id="UP000612893"/>
    </source>
</evidence>
<dbReference type="PANTHER" id="PTHR36151">
    <property type="entry name" value="BLR2777 PROTEIN"/>
    <property type="match status" value="1"/>
</dbReference>
<evidence type="ECO:0000313" key="3">
    <source>
        <dbReference type="EMBL" id="MBJ7601139.1"/>
    </source>
</evidence>
<reference evidence="3" key="1">
    <citation type="submission" date="2020-10" db="EMBL/GenBank/DDBJ databases">
        <title>Ca. Dormibacterota MAGs.</title>
        <authorList>
            <person name="Montgomery K."/>
        </authorList>
    </citation>
    <scope>NUCLEOTIDE SEQUENCE [LARGE SCALE GENOMIC DNA]</scope>
    <source>
        <strain evidence="3">SC8812_S17_10</strain>
    </source>
</reference>
<evidence type="ECO:0000256" key="1">
    <source>
        <dbReference type="SAM" id="MobiDB-lite"/>
    </source>
</evidence>
<dbReference type="InterPro" id="IPR018713">
    <property type="entry name" value="MPAB/Lcp_cat_dom"/>
</dbReference>
<protein>
    <submittedName>
        <fullName evidence="3">DUF2236 domain-containing protein</fullName>
    </submittedName>
</protein>
<gene>
    <name evidence="3" type="ORF">JF922_24080</name>
</gene>
<accession>A0A934K951</accession>
<feature type="compositionally biased region" description="Basic residues" evidence="1">
    <location>
        <begin position="259"/>
        <end position="274"/>
    </location>
</feature>
<organism evidence="3 4">
    <name type="scientific">Candidatus Nephthysia bennettiae</name>
    <dbReference type="NCBI Taxonomy" id="3127016"/>
    <lineage>
        <taxon>Bacteria</taxon>
        <taxon>Bacillati</taxon>
        <taxon>Candidatus Dormiibacterota</taxon>
        <taxon>Candidatus Dormibacteria</taxon>
        <taxon>Candidatus Dormibacterales</taxon>
        <taxon>Candidatus Dormibacteraceae</taxon>
        <taxon>Candidatus Nephthysia</taxon>
    </lineage>
</organism>
<name>A0A934K951_9BACT</name>
<dbReference type="Pfam" id="PF09995">
    <property type="entry name" value="MPAB_Lcp_cat"/>
    <property type="match status" value="1"/>
</dbReference>
<dbReference type="PANTHER" id="PTHR36151:SF3">
    <property type="entry name" value="ER-BOUND OXYGENASE MPAB_MPAB'_RUBBER OXYGENASE CATALYTIC DOMAIN-CONTAINING PROTEIN"/>
    <property type="match status" value="1"/>
</dbReference>
<dbReference type="AlphaFoldDB" id="A0A934K951"/>
<comment type="caution">
    <text evidence="3">The sequence shown here is derived from an EMBL/GenBank/DDBJ whole genome shotgun (WGS) entry which is preliminary data.</text>
</comment>
<sequence>MDLRPQGTAGGLYRADSVSWRVNRESVLMLAGGRALLMQLAHPAVAAGVDEHSDFRHRPLERLLRTLDLTLKLSFGERREALAAAQAINRVHHGVHGPGYSAEEPSLLFWVQATLIDSALVAYETFVGPLRAVERDGYLREARTVGRLLGVPADLHPADFDGFQRYMESMLAGSQLRVDARARDLAAVVLHPPVRGLPPVAWAPFSALTAGLLPRSLREAYGLPWGRPQRAVFVSARWSLPRLLPLLPAVLRTVPQSRPQRRPRPSPRLGRKPRVSGSGIRRTTLEEE</sequence>
<keyword evidence="4" id="KW-1185">Reference proteome</keyword>
<feature type="region of interest" description="Disordered" evidence="1">
    <location>
        <begin position="255"/>
        <end position="288"/>
    </location>
</feature>
<evidence type="ECO:0000259" key="2">
    <source>
        <dbReference type="Pfam" id="PF09995"/>
    </source>
</evidence>
<proteinExistence type="predicted"/>
<dbReference type="RefSeq" id="WP_338205235.1">
    <property type="nucleotide sequence ID" value="NZ_JAEKNR010000234.1"/>
</dbReference>